<reference evidence="2 3" key="1">
    <citation type="journal article" date="2018" name="Nat. Ecol. Evol.">
        <title>Pezizomycetes genomes reveal the molecular basis of ectomycorrhizal truffle lifestyle.</title>
        <authorList>
            <person name="Murat C."/>
            <person name="Payen T."/>
            <person name="Noel B."/>
            <person name="Kuo A."/>
            <person name="Morin E."/>
            <person name="Chen J."/>
            <person name="Kohler A."/>
            <person name="Krizsan K."/>
            <person name="Balestrini R."/>
            <person name="Da Silva C."/>
            <person name="Montanini B."/>
            <person name="Hainaut M."/>
            <person name="Levati E."/>
            <person name="Barry K.W."/>
            <person name="Belfiori B."/>
            <person name="Cichocki N."/>
            <person name="Clum A."/>
            <person name="Dockter R.B."/>
            <person name="Fauchery L."/>
            <person name="Guy J."/>
            <person name="Iotti M."/>
            <person name="Le Tacon F."/>
            <person name="Lindquist E.A."/>
            <person name="Lipzen A."/>
            <person name="Malagnac F."/>
            <person name="Mello A."/>
            <person name="Molinier V."/>
            <person name="Miyauchi S."/>
            <person name="Poulain J."/>
            <person name="Riccioni C."/>
            <person name="Rubini A."/>
            <person name="Sitrit Y."/>
            <person name="Splivallo R."/>
            <person name="Traeger S."/>
            <person name="Wang M."/>
            <person name="Zifcakova L."/>
            <person name="Wipf D."/>
            <person name="Zambonelli A."/>
            <person name="Paolocci F."/>
            <person name="Nowrousian M."/>
            <person name="Ottonello S."/>
            <person name="Baldrian P."/>
            <person name="Spatafora J.W."/>
            <person name="Henrissat B."/>
            <person name="Nagy L.G."/>
            <person name="Aury J.M."/>
            <person name="Wincker P."/>
            <person name="Grigoriev I.V."/>
            <person name="Bonfante P."/>
            <person name="Martin F.M."/>
        </authorList>
    </citation>
    <scope>NUCLEOTIDE SEQUENCE [LARGE SCALE GENOMIC DNA]</scope>
    <source>
        <strain evidence="2 3">CCBAS932</strain>
    </source>
</reference>
<name>A0A3N4KSS6_9PEZI</name>
<keyword evidence="3" id="KW-1185">Reference proteome</keyword>
<proteinExistence type="predicted"/>
<dbReference type="InParanoid" id="A0A3N4KSS6"/>
<protein>
    <submittedName>
        <fullName evidence="2">Uncharacterized protein</fullName>
    </submittedName>
</protein>
<dbReference type="AlphaFoldDB" id="A0A3N4KSS6"/>
<evidence type="ECO:0000313" key="2">
    <source>
        <dbReference type="EMBL" id="RPB08815.1"/>
    </source>
</evidence>
<organism evidence="2 3">
    <name type="scientific">Morchella conica CCBAS932</name>
    <dbReference type="NCBI Taxonomy" id="1392247"/>
    <lineage>
        <taxon>Eukaryota</taxon>
        <taxon>Fungi</taxon>
        <taxon>Dikarya</taxon>
        <taxon>Ascomycota</taxon>
        <taxon>Pezizomycotina</taxon>
        <taxon>Pezizomycetes</taxon>
        <taxon>Pezizales</taxon>
        <taxon>Morchellaceae</taxon>
        <taxon>Morchella</taxon>
    </lineage>
</organism>
<gene>
    <name evidence="2" type="ORF">P167DRAFT_595248</name>
</gene>
<accession>A0A3N4KSS6</accession>
<feature type="region of interest" description="Disordered" evidence="1">
    <location>
        <begin position="99"/>
        <end position="135"/>
    </location>
</feature>
<dbReference type="Proteomes" id="UP000277580">
    <property type="component" value="Unassembled WGS sequence"/>
</dbReference>
<feature type="compositionally biased region" description="Basic and acidic residues" evidence="1">
    <location>
        <begin position="123"/>
        <end position="135"/>
    </location>
</feature>
<evidence type="ECO:0000313" key="3">
    <source>
        <dbReference type="Proteomes" id="UP000277580"/>
    </source>
</evidence>
<dbReference type="OrthoDB" id="5426326at2759"/>
<dbReference type="EMBL" id="ML119158">
    <property type="protein sequence ID" value="RPB08815.1"/>
    <property type="molecule type" value="Genomic_DNA"/>
</dbReference>
<evidence type="ECO:0000256" key="1">
    <source>
        <dbReference type="SAM" id="MobiDB-lite"/>
    </source>
</evidence>
<sequence>MSLHNELSIDGHVFKIPTDPAERFRFIRGHTVTSYRAMTGGTPTAQDMAFFFGTISTEINTKAGNMELATTQAATLEATSAKIADAKTKIADGGVTSTQDKEIGISSHGRKRNYDVFEEEETEGKVMKADQEGKE</sequence>